<protein>
    <submittedName>
        <fullName evidence="1">Uncharacterized protein</fullName>
    </submittedName>
</protein>
<evidence type="ECO:0000313" key="2">
    <source>
        <dbReference type="Proteomes" id="UP001369958"/>
    </source>
</evidence>
<reference evidence="1 2" key="1">
    <citation type="submission" date="2024-02" db="EMBL/GenBank/DDBJ databases">
        <title>Complete genome sequence of Pelagibacterium nitratireducens ZH15.</title>
        <authorList>
            <person name="Zhao L.H."/>
        </authorList>
    </citation>
    <scope>NUCLEOTIDE SEQUENCE [LARGE SCALE GENOMIC DNA]</scope>
    <source>
        <strain evidence="1 2">ZH15</strain>
    </source>
</reference>
<dbReference type="Proteomes" id="UP001369958">
    <property type="component" value="Chromosome"/>
</dbReference>
<accession>A0ABZ2I848</accession>
<dbReference type="EMBL" id="CP146275">
    <property type="protein sequence ID" value="WWT33262.1"/>
    <property type="molecule type" value="Genomic_DNA"/>
</dbReference>
<proteinExistence type="predicted"/>
<gene>
    <name evidence="1" type="ORF">V6617_01975</name>
</gene>
<dbReference type="RefSeq" id="WP_338608729.1">
    <property type="nucleotide sequence ID" value="NZ_CP146275.1"/>
</dbReference>
<sequence>MKSAQAPRPNTDAVLTGLNELMEIVRVAMPAYLRAQDRRVIRAEALIAILKGEIN</sequence>
<keyword evidence="2" id="KW-1185">Reference proteome</keyword>
<evidence type="ECO:0000313" key="1">
    <source>
        <dbReference type="EMBL" id="WWT33262.1"/>
    </source>
</evidence>
<name>A0ABZ2I848_9HYPH</name>
<organism evidence="1 2">
    <name type="scientific">Pelagibacterium nitratireducens</name>
    <dbReference type="NCBI Taxonomy" id="1046114"/>
    <lineage>
        <taxon>Bacteria</taxon>
        <taxon>Pseudomonadati</taxon>
        <taxon>Pseudomonadota</taxon>
        <taxon>Alphaproteobacteria</taxon>
        <taxon>Hyphomicrobiales</taxon>
        <taxon>Devosiaceae</taxon>
        <taxon>Pelagibacterium</taxon>
    </lineage>
</organism>